<feature type="region of interest" description="Disordered" evidence="1">
    <location>
        <begin position="53"/>
        <end position="73"/>
    </location>
</feature>
<evidence type="ECO:0000313" key="3">
    <source>
        <dbReference type="Proteomes" id="UP000748025"/>
    </source>
</evidence>
<dbReference type="AlphaFoldDB" id="A0A9P7SX69"/>
<proteinExistence type="predicted"/>
<keyword evidence="3" id="KW-1185">Reference proteome</keyword>
<name>A0A9P7SX69_9HYPO</name>
<protein>
    <submittedName>
        <fullName evidence="2">Uncharacterized protein</fullName>
    </submittedName>
</protein>
<evidence type="ECO:0000313" key="2">
    <source>
        <dbReference type="EMBL" id="KAG6002817.1"/>
    </source>
</evidence>
<evidence type="ECO:0000256" key="1">
    <source>
        <dbReference type="SAM" id="MobiDB-lite"/>
    </source>
</evidence>
<feature type="non-terminal residue" evidence="2">
    <location>
        <position position="1"/>
    </location>
</feature>
<dbReference type="Proteomes" id="UP000748025">
    <property type="component" value="Unassembled WGS sequence"/>
</dbReference>
<dbReference type="EMBL" id="SRPW01001322">
    <property type="protein sequence ID" value="KAG6002817.1"/>
    <property type="molecule type" value="Genomic_DNA"/>
</dbReference>
<gene>
    <name evidence="2" type="ORF">E4U43_001044</name>
</gene>
<dbReference type="OrthoDB" id="4775588at2759"/>
<comment type="caution">
    <text evidence="2">The sequence shown here is derived from an EMBL/GenBank/DDBJ whole genome shotgun (WGS) entry which is preliminary data.</text>
</comment>
<sequence>KIMPSPQNTYTALDAARAARNGAFITAWPPDEPYFAPSVDQLILDMAKAKTATRDSSRESLAQWPGQTANLNK</sequence>
<reference evidence="2" key="1">
    <citation type="journal article" date="2020" name="bioRxiv">
        <title>Whole genome comparisons of ergot fungi reveals the divergence and evolution of species within the genus Claviceps are the result of varying mechanisms driving genome evolution and host range expansion.</title>
        <authorList>
            <person name="Wyka S.A."/>
            <person name="Mondo S.J."/>
            <person name="Liu M."/>
            <person name="Dettman J."/>
            <person name="Nalam V."/>
            <person name="Broders K.D."/>
        </authorList>
    </citation>
    <scope>NUCLEOTIDE SEQUENCE</scope>
    <source>
        <strain evidence="2">CCC 602</strain>
    </source>
</reference>
<organism evidence="2 3">
    <name type="scientific">Claviceps pusilla</name>
    <dbReference type="NCBI Taxonomy" id="123648"/>
    <lineage>
        <taxon>Eukaryota</taxon>
        <taxon>Fungi</taxon>
        <taxon>Dikarya</taxon>
        <taxon>Ascomycota</taxon>
        <taxon>Pezizomycotina</taxon>
        <taxon>Sordariomycetes</taxon>
        <taxon>Hypocreomycetidae</taxon>
        <taxon>Hypocreales</taxon>
        <taxon>Clavicipitaceae</taxon>
        <taxon>Claviceps</taxon>
    </lineage>
</organism>
<accession>A0A9P7SX69</accession>